<name>A0A318TPR2_9BACL</name>
<gene>
    <name evidence="2" type="ORF">BJ095_10740</name>
</gene>
<dbReference type="GO" id="GO:0016747">
    <property type="term" value="F:acyltransferase activity, transferring groups other than amino-acyl groups"/>
    <property type="evidence" value="ECO:0007669"/>
    <property type="project" value="InterPro"/>
</dbReference>
<dbReference type="InterPro" id="IPR016181">
    <property type="entry name" value="Acyl_CoA_acyltransferase"/>
</dbReference>
<dbReference type="PROSITE" id="PS51186">
    <property type="entry name" value="GNAT"/>
    <property type="match status" value="1"/>
</dbReference>
<keyword evidence="3" id="KW-1185">Reference proteome</keyword>
<dbReference type="Gene3D" id="3.40.630.30">
    <property type="match status" value="1"/>
</dbReference>
<dbReference type="InterPro" id="IPR000182">
    <property type="entry name" value="GNAT_dom"/>
</dbReference>
<dbReference type="SUPFAM" id="SSF55729">
    <property type="entry name" value="Acyl-CoA N-acyltransferases (Nat)"/>
    <property type="match status" value="1"/>
</dbReference>
<sequence>MIVIELHIKLDGRQDMDTYSSPYSIKLRQITDEDFEAVLKWSKDTSFCLANGWELNRSPEELYSWWLRCVNNATDEFIRLGIEVNGDLVGYADLACIKGKSAELGLAIGESRLWGKGIGFAAAKLLMDYATTNMRISTFSAETHEANIRSRKMLEKLGFQEISRNGSEEYCGKNSQLIQYRLH</sequence>
<keyword evidence="2" id="KW-0808">Transferase</keyword>
<dbReference type="PANTHER" id="PTHR43415:SF3">
    <property type="entry name" value="GNAT-FAMILY ACETYLTRANSFERASE"/>
    <property type="match status" value="1"/>
</dbReference>
<comment type="caution">
    <text evidence="2">The sequence shown here is derived from an EMBL/GenBank/DDBJ whole genome shotgun (WGS) entry which is preliminary data.</text>
</comment>
<evidence type="ECO:0000313" key="3">
    <source>
        <dbReference type="Proteomes" id="UP000247416"/>
    </source>
</evidence>
<accession>A0A318TPR2</accession>
<dbReference type="Proteomes" id="UP000247416">
    <property type="component" value="Unassembled WGS sequence"/>
</dbReference>
<dbReference type="EMBL" id="QJTJ01000007">
    <property type="protein sequence ID" value="PYF06806.1"/>
    <property type="molecule type" value="Genomic_DNA"/>
</dbReference>
<evidence type="ECO:0000259" key="1">
    <source>
        <dbReference type="PROSITE" id="PS51186"/>
    </source>
</evidence>
<organism evidence="2 3">
    <name type="scientific">Ureibacillus chungkukjangi</name>
    <dbReference type="NCBI Taxonomy" id="1202712"/>
    <lineage>
        <taxon>Bacteria</taxon>
        <taxon>Bacillati</taxon>
        <taxon>Bacillota</taxon>
        <taxon>Bacilli</taxon>
        <taxon>Bacillales</taxon>
        <taxon>Caryophanaceae</taxon>
        <taxon>Ureibacillus</taxon>
    </lineage>
</organism>
<evidence type="ECO:0000313" key="2">
    <source>
        <dbReference type="EMBL" id="PYF06806.1"/>
    </source>
</evidence>
<dbReference type="AlphaFoldDB" id="A0A318TPR2"/>
<proteinExistence type="predicted"/>
<feature type="domain" description="N-acetyltransferase" evidence="1">
    <location>
        <begin position="25"/>
        <end position="183"/>
    </location>
</feature>
<dbReference type="PANTHER" id="PTHR43415">
    <property type="entry name" value="SPERMIDINE N(1)-ACETYLTRANSFERASE"/>
    <property type="match status" value="1"/>
</dbReference>
<dbReference type="Pfam" id="PF13302">
    <property type="entry name" value="Acetyltransf_3"/>
    <property type="match status" value="1"/>
</dbReference>
<protein>
    <submittedName>
        <fullName evidence="2">RimJ/RimL family protein N-acetyltransferase</fullName>
    </submittedName>
</protein>
<reference evidence="2 3" key="1">
    <citation type="submission" date="2018-06" db="EMBL/GenBank/DDBJ databases">
        <title>Genomic Encyclopedia of Archaeal and Bacterial Type Strains, Phase II (KMG-II): from individual species to whole genera.</title>
        <authorList>
            <person name="Goeker M."/>
        </authorList>
    </citation>
    <scope>NUCLEOTIDE SEQUENCE [LARGE SCALE GENOMIC DNA]</scope>
    <source>
        <strain evidence="2 3">KACC 16626</strain>
    </source>
</reference>